<comment type="caution">
    <text evidence="1">The sequence shown here is derived from an EMBL/GenBank/DDBJ whole genome shotgun (WGS) entry which is preliminary data.</text>
</comment>
<sequence>MSKKNLDTILDDNKGHNLNDVVLKLKLIVDGKYNKGAEVVAELPKKQEKREEDVQLRLMLLSDMELGTKLNDFLVDYNIGEIIKNYNKRIDEVIINGGLAYIPDRYSRWRGERLDLLEDQLKEKYGEDIYKEVKKGSSKTDTVDDLKEAARLSHFQVSNIIKQADNKGIGISYFNGNTDYRNIKMIMEALEKLGRKNSRKKGEDSEEKKNGGDELGRLLSFIPEGYTFKASDWKTTDKQGIKDKAIKIYTHIISTIFGDGNVKKKVKFYKRFENFLGTSNDKENNPEEFTINGLKVKVFDSISGLTTGLSEGMPSKMHEKNTEKYATEDAKMGRLADVYITFGSMTTEFGAVNFGGRERPVYFFNQSPLLDVDKQFRLKAAFNKTRDSKALLGDVDASLSIVTIYKDGTFEVDRLTIDGIRNGVNMSEIESKLKEGSMHEVVGTSDWHVGSQFAMYEEINYLSKLIDRVTYVPKGLGKKHAVYTGDEVDGGNDKLSRTRMQVSYLKPPEELLPELENDLNSGLEEALKSDSIEAIEAKVKYLKDKWSATLSDILYGNPTIDITAQFNRLSYYIKPLSQKFDDNYLVGGNHAEKATGNGSEGHVIAPIIRGGDSKVINVDEYLLRNEFPKIGNYKAYIIHSAGYRGGLDPATTLFDDVVKMGADVDLAIAGDCHEPRIKFGIRRRENEWRSLIAMTTPALQKYTTFESNIVHKLNYTKGVSILYLPSDESLGSSYTKYKFIPAQTIDTYMNADGGTRVSNLVDKFVDGILTLKQKEAALASPNKA</sequence>
<accession>A0A8T3UQG1</accession>
<dbReference type="AlphaFoldDB" id="A0A8T3UQG1"/>
<dbReference type="Proteomes" id="UP000763484">
    <property type="component" value="Unassembled WGS sequence"/>
</dbReference>
<reference evidence="1 2" key="1">
    <citation type="submission" date="2020-09" db="EMBL/GenBank/DDBJ databases">
        <title>Genomic characterization of a novel Parvarchaeota family in acid mine drainage sediments.</title>
        <authorList>
            <person name="Luo Z.-H."/>
        </authorList>
    </citation>
    <scope>NUCLEOTIDE SEQUENCE [LARGE SCALE GENOMIC DNA]</scope>
    <source>
        <strain evidence="1">TL1-5_bins.178</strain>
    </source>
</reference>
<name>A0A8T3UQG1_9ARCH</name>
<evidence type="ECO:0000313" key="1">
    <source>
        <dbReference type="EMBL" id="MBE5728112.1"/>
    </source>
</evidence>
<proteinExistence type="predicted"/>
<gene>
    <name evidence="1" type="ORF">IHE50_01705</name>
</gene>
<dbReference type="EMBL" id="JADFAQ010000023">
    <property type="protein sequence ID" value="MBE5728112.1"/>
    <property type="molecule type" value="Genomic_DNA"/>
</dbReference>
<organism evidence="1 2">
    <name type="scientific">Candidatus Acidifodinimicrobium mancum</name>
    <dbReference type="NCBI Taxonomy" id="2898728"/>
    <lineage>
        <taxon>Archaea</taxon>
        <taxon>Candidatus Parvarchaeota</taxon>
        <taxon>Candidatus Acidifodinimicrobiaceae</taxon>
        <taxon>Candidatus Acidifodinimicrobium</taxon>
    </lineage>
</organism>
<evidence type="ECO:0000313" key="2">
    <source>
        <dbReference type="Proteomes" id="UP000763484"/>
    </source>
</evidence>
<protein>
    <submittedName>
        <fullName evidence="1">Uncharacterized protein</fullName>
    </submittedName>
</protein>